<comment type="cofactor">
    <cofactor evidence="1 6">
        <name>Zn(2+)</name>
        <dbReference type="ChEBI" id="CHEBI:29105"/>
    </cofactor>
</comment>
<keyword evidence="4" id="KW-0560">Oxidoreductase</keyword>
<evidence type="ECO:0000256" key="6">
    <source>
        <dbReference type="RuleBase" id="RU361277"/>
    </source>
</evidence>
<dbReference type="PROSITE" id="PS00059">
    <property type="entry name" value="ADH_ZINC"/>
    <property type="match status" value="1"/>
</dbReference>
<comment type="similarity">
    <text evidence="6">Belongs to the zinc-containing alcohol dehydrogenase family.</text>
</comment>
<dbReference type="GO" id="GO:0005829">
    <property type="term" value="C:cytosol"/>
    <property type="evidence" value="ECO:0007669"/>
    <property type="project" value="TreeGrafter"/>
</dbReference>
<dbReference type="GO" id="GO:0008270">
    <property type="term" value="F:zinc ion binding"/>
    <property type="evidence" value="ECO:0007669"/>
    <property type="project" value="InterPro"/>
</dbReference>
<name>A0A437M6D0_9SPHN</name>
<dbReference type="Pfam" id="PF00107">
    <property type="entry name" value="ADH_zinc_N"/>
    <property type="match status" value="1"/>
</dbReference>
<dbReference type="SUPFAM" id="SSF51735">
    <property type="entry name" value="NAD(P)-binding Rossmann-fold domains"/>
    <property type="match status" value="1"/>
</dbReference>
<comment type="caution">
    <text evidence="8">The sequence shown here is derived from an EMBL/GenBank/DDBJ whole genome shotgun (WGS) entry which is preliminary data.</text>
</comment>
<evidence type="ECO:0000256" key="3">
    <source>
        <dbReference type="ARBA" id="ARBA00022833"/>
    </source>
</evidence>
<dbReference type="AlphaFoldDB" id="A0A437M6D0"/>
<dbReference type="InterPro" id="IPR002328">
    <property type="entry name" value="ADH_Zn_CS"/>
</dbReference>
<dbReference type="Gene3D" id="3.40.50.720">
    <property type="entry name" value="NAD(P)-binding Rossmann-like Domain"/>
    <property type="match status" value="1"/>
</dbReference>
<dbReference type="FunFam" id="3.40.50.720:FF:000003">
    <property type="entry name" value="S-(hydroxymethyl)glutathione dehydrogenase"/>
    <property type="match status" value="1"/>
</dbReference>
<dbReference type="PANTHER" id="PTHR43880:SF12">
    <property type="entry name" value="ALCOHOL DEHYDROGENASE CLASS-3"/>
    <property type="match status" value="1"/>
</dbReference>
<feature type="domain" description="Enoyl reductase (ER)" evidence="7">
    <location>
        <begin position="8"/>
        <end position="361"/>
    </location>
</feature>
<dbReference type="GO" id="GO:0046294">
    <property type="term" value="P:formaldehyde catabolic process"/>
    <property type="evidence" value="ECO:0007669"/>
    <property type="project" value="TreeGrafter"/>
</dbReference>
<dbReference type="SMART" id="SM00829">
    <property type="entry name" value="PKS_ER"/>
    <property type="match status" value="1"/>
</dbReference>
<dbReference type="InterPro" id="IPR036291">
    <property type="entry name" value="NAD(P)-bd_dom_sf"/>
</dbReference>
<dbReference type="InterPro" id="IPR013154">
    <property type="entry name" value="ADH-like_N"/>
</dbReference>
<evidence type="ECO:0000259" key="7">
    <source>
        <dbReference type="SMART" id="SM00829"/>
    </source>
</evidence>
<dbReference type="CDD" id="cd08279">
    <property type="entry name" value="Zn_ADH_class_III"/>
    <property type="match status" value="1"/>
</dbReference>
<organism evidence="8 9">
    <name type="scientific">Sphingomonas crocodyli</name>
    <dbReference type="NCBI Taxonomy" id="1979270"/>
    <lineage>
        <taxon>Bacteria</taxon>
        <taxon>Pseudomonadati</taxon>
        <taxon>Pseudomonadota</taxon>
        <taxon>Alphaproteobacteria</taxon>
        <taxon>Sphingomonadales</taxon>
        <taxon>Sphingomonadaceae</taxon>
        <taxon>Sphingomonas</taxon>
    </lineage>
</organism>
<dbReference type="InterPro" id="IPR013149">
    <property type="entry name" value="ADH-like_C"/>
</dbReference>
<evidence type="ECO:0000313" key="8">
    <source>
        <dbReference type="EMBL" id="RVT93207.1"/>
    </source>
</evidence>
<reference evidence="8 9" key="1">
    <citation type="submission" date="2019-01" db="EMBL/GenBank/DDBJ databases">
        <authorList>
            <person name="Chen W.-M."/>
        </authorList>
    </citation>
    <scope>NUCLEOTIDE SEQUENCE [LARGE SCALE GENOMIC DNA]</scope>
    <source>
        <strain evidence="8 9">CCP-7</strain>
    </source>
</reference>
<evidence type="ECO:0000256" key="5">
    <source>
        <dbReference type="ARBA" id="ARBA00023027"/>
    </source>
</evidence>
<dbReference type="OrthoDB" id="9770544at2"/>
<gene>
    <name evidence="8" type="ORF">EOD43_04790</name>
</gene>
<protein>
    <submittedName>
        <fullName evidence="8">Zn-dependent alcohol dehydrogenase</fullName>
    </submittedName>
</protein>
<keyword evidence="3 6" id="KW-0862">Zinc</keyword>
<accession>A0A437M6D0</accession>
<dbReference type="EMBL" id="SACN01000001">
    <property type="protein sequence ID" value="RVT93207.1"/>
    <property type="molecule type" value="Genomic_DNA"/>
</dbReference>
<keyword evidence="9" id="KW-1185">Reference proteome</keyword>
<dbReference type="Proteomes" id="UP000282971">
    <property type="component" value="Unassembled WGS sequence"/>
</dbReference>
<keyword evidence="5" id="KW-0520">NAD</keyword>
<dbReference type="InterPro" id="IPR011032">
    <property type="entry name" value="GroES-like_sf"/>
</dbReference>
<evidence type="ECO:0000256" key="2">
    <source>
        <dbReference type="ARBA" id="ARBA00022723"/>
    </source>
</evidence>
<dbReference type="SUPFAM" id="SSF50129">
    <property type="entry name" value="GroES-like"/>
    <property type="match status" value="2"/>
</dbReference>
<dbReference type="PANTHER" id="PTHR43880">
    <property type="entry name" value="ALCOHOL DEHYDROGENASE"/>
    <property type="match status" value="1"/>
</dbReference>
<dbReference type="GO" id="GO:0051903">
    <property type="term" value="F:S-(hydroxymethyl)glutathione dehydrogenase [NAD(P)+] activity"/>
    <property type="evidence" value="ECO:0007669"/>
    <property type="project" value="TreeGrafter"/>
</dbReference>
<dbReference type="Gene3D" id="3.90.180.10">
    <property type="entry name" value="Medium-chain alcohol dehydrogenases, catalytic domain"/>
    <property type="match status" value="1"/>
</dbReference>
<evidence type="ECO:0000256" key="4">
    <source>
        <dbReference type="ARBA" id="ARBA00023002"/>
    </source>
</evidence>
<sequence>MKALVFEGANKVALRNDVEVREPGEGEVLIKIAASGLCHSDVSVVNGTINWPSPSVLGHEGAGVIEKVGTGVVDLVPGDHVIIHTLANCGRCAQCNSGFPTRCRRTLGNRTEPFSVEGKPVGNFAATSTFAEYTIVKQGQAVKIDKNIPLDVACVVACGVLTGVGSVINRADVRAGETAVVFGIGGVGLNVIQGLRLAGASKIIAVDLLPSREKMAREFGATDFIDASQGGVVEKIREMTADPIAPIASGVDWSFECVGNKHVLRDAIAVLGWGGNCIIVGTAAADATIEFPIMPMSLVDKGVMGARYGRSQPNRDIPRMVALYSKGQLMLDELVTKRYKIEDYEQAFHDLEEGKLARGVFVF</sequence>
<evidence type="ECO:0000313" key="9">
    <source>
        <dbReference type="Proteomes" id="UP000282971"/>
    </source>
</evidence>
<dbReference type="Pfam" id="PF08240">
    <property type="entry name" value="ADH_N"/>
    <property type="match status" value="1"/>
</dbReference>
<evidence type="ECO:0000256" key="1">
    <source>
        <dbReference type="ARBA" id="ARBA00001947"/>
    </source>
</evidence>
<proteinExistence type="inferred from homology"/>
<dbReference type="RefSeq" id="WP_127741580.1">
    <property type="nucleotide sequence ID" value="NZ_SACN01000001.1"/>
</dbReference>
<keyword evidence="2 6" id="KW-0479">Metal-binding</keyword>
<dbReference type="InterPro" id="IPR020843">
    <property type="entry name" value="ER"/>
</dbReference>